<feature type="chain" id="PRO_5028890008" description="DUF4019 domain-containing protein" evidence="1">
    <location>
        <begin position="21"/>
        <end position="136"/>
    </location>
</feature>
<dbReference type="EMBL" id="CP060783">
    <property type="protein sequence ID" value="QNP47366.1"/>
    <property type="molecule type" value="Genomic_DNA"/>
</dbReference>
<dbReference type="RefSeq" id="WP_187723079.1">
    <property type="nucleotide sequence ID" value="NZ_CP060783.1"/>
</dbReference>
<proteinExistence type="predicted"/>
<evidence type="ECO:0008006" key="4">
    <source>
        <dbReference type="Google" id="ProtNLM"/>
    </source>
</evidence>
<name>A0A7H0GGF0_9BURK</name>
<evidence type="ECO:0000256" key="1">
    <source>
        <dbReference type="SAM" id="SignalP"/>
    </source>
</evidence>
<feature type="signal peptide" evidence="1">
    <location>
        <begin position="1"/>
        <end position="20"/>
    </location>
</feature>
<gene>
    <name evidence="2" type="ORF">H9K75_13570</name>
</gene>
<keyword evidence="1" id="KW-0732">Signal</keyword>
<keyword evidence="3" id="KW-1185">Reference proteome</keyword>
<organism evidence="2 3">
    <name type="scientific">Diaphorobacter aerolatus</name>
    <dbReference type="NCBI Taxonomy" id="1288495"/>
    <lineage>
        <taxon>Bacteria</taxon>
        <taxon>Pseudomonadati</taxon>
        <taxon>Pseudomonadota</taxon>
        <taxon>Betaproteobacteria</taxon>
        <taxon>Burkholderiales</taxon>
        <taxon>Comamonadaceae</taxon>
        <taxon>Diaphorobacter</taxon>
    </lineage>
</organism>
<protein>
    <recommendedName>
        <fullName evidence="4">DUF4019 domain-containing protein</fullName>
    </recommendedName>
</protein>
<sequence>MRLFKYFIALMLLISITACNDEDNLNNMKRHVNAFHENYNSGNYEANYKWLTKYSGMTVSLDQYERDFQYIKSKLGDFKESNIQNINFDQTTKDGRKLVRISFDSKFSNGIGKEFFYFGERNEFYRYELFSDNLLR</sequence>
<dbReference type="Proteomes" id="UP000516028">
    <property type="component" value="Chromosome"/>
</dbReference>
<dbReference type="KEGG" id="daer:H9K75_13570"/>
<reference evidence="2 3" key="1">
    <citation type="submission" date="2020-08" db="EMBL/GenBank/DDBJ databases">
        <title>Genome sequence of Diaphorobacter aerolatus KACC 16536T.</title>
        <authorList>
            <person name="Hyun D.-W."/>
            <person name="Bae J.-W."/>
        </authorList>
    </citation>
    <scope>NUCLEOTIDE SEQUENCE [LARGE SCALE GENOMIC DNA]</scope>
    <source>
        <strain evidence="2 3">KACC 16536</strain>
    </source>
</reference>
<accession>A0A7H0GGF0</accession>
<dbReference type="AlphaFoldDB" id="A0A7H0GGF0"/>
<evidence type="ECO:0000313" key="3">
    <source>
        <dbReference type="Proteomes" id="UP000516028"/>
    </source>
</evidence>
<evidence type="ECO:0000313" key="2">
    <source>
        <dbReference type="EMBL" id="QNP47366.1"/>
    </source>
</evidence>
<dbReference type="PROSITE" id="PS51257">
    <property type="entry name" value="PROKAR_LIPOPROTEIN"/>
    <property type="match status" value="1"/>
</dbReference>